<keyword evidence="2" id="KW-0812">Transmembrane</keyword>
<reference evidence="3 4" key="1">
    <citation type="journal article" date="2023" name="Sci. Data">
        <title>Genome assembly of the Korean intertidal mud-creeper Batillaria attramentaria.</title>
        <authorList>
            <person name="Patra A.K."/>
            <person name="Ho P.T."/>
            <person name="Jun S."/>
            <person name="Lee S.J."/>
            <person name="Kim Y."/>
            <person name="Won Y.J."/>
        </authorList>
    </citation>
    <scope>NUCLEOTIDE SEQUENCE [LARGE SCALE GENOMIC DNA]</scope>
    <source>
        <strain evidence="3">Wonlab-2016</strain>
    </source>
</reference>
<dbReference type="EMBL" id="JACVVK020000090">
    <property type="protein sequence ID" value="KAK7493694.1"/>
    <property type="molecule type" value="Genomic_DNA"/>
</dbReference>
<keyword evidence="2" id="KW-0472">Membrane</keyword>
<evidence type="ECO:0000313" key="3">
    <source>
        <dbReference type="EMBL" id="KAK7493694.1"/>
    </source>
</evidence>
<name>A0ABD0L2I3_9CAEN</name>
<keyword evidence="2" id="KW-1133">Transmembrane helix</keyword>
<feature type="region of interest" description="Disordered" evidence="1">
    <location>
        <begin position="1"/>
        <end position="27"/>
    </location>
</feature>
<evidence type="ECO:0008006" key="5">
    <source>
        <dbReference type="Google" id="ProtNLM"/>
    </source>
</evidence>
<accession>A0ABD0L2I3</accession>
<proteinExistence type="predicted"/>
<evidence type="ECO:0000256" key="2">
    <source>
        <dbReference type="SAM" id="Phobius"/>
    </source>
</evidence>
<protein>
    <recommendedName>
        <fullName evidence="5">Transmembrane protein</fullName>
    </recommendedName>
</protein>
<dbReference type="AlphaFoldDB" id="A0ABD0L2I3"/>
<keyword evidence="4" id="KW-1185">Reference proteome</keyword>
<comment type="caution">
    <text evidence="3">The sequence shown here is derived from an EMBL/GenBank/DDBJ whole genome shotgun (WGS) entry which is preliminary data.</text>
</comment>
<feature type="compositionally biased region" description="Polar residues" evidence="1">
    <location>
        <begin position="1"/>
        <end position="13"/>
    </location>
</feature>
<evidence type="ECO:0000313" key="4">
    <source>
        <dbReference type="Proteomes" id="UP001519460"/>
    </source>
</evidence>
<gene>
    <name evidence="3" type="ORF">BaRGS_00015023</name>
</gene>
<sequence>MKRSSSASSQSTDENTRRMYSIRMPSERTQASTCMNLRPKNWAAALIGLSLFLAFLYVTGLMSYVPLLNRMVARKEPVIVTPLPPKIIHGHGRPPH</sequence>
<organism evidence="3 4">
    <name type="scientific">Batillaria attramentaria</name>
    <dbReference type="NCBI Taxonomy" id="370345"/>
    <lineage>
        <taxon>Eukaryota</taxon>
        <taxon>Metazoa</taxon>
        <taxon>Spiralia</taxon>
        <taxon>Lophotrochozoa</taxon>
        <taxon>Mollusca</taxon>
        <taxon>Gastropoda</taxon>
        <taxon>Caenogastropoda</taxon>
        <taxon>Sorbeoconcha</taxon>
        <taxon>Cerithioidea</taxon>
        <taxon>Batillariidae</taxon>
        <taxon>Batillaria</taxon>
    </lineage>
</organism>
<dbReference type="Proteomes" id="UP001519460">
    <property type="component" value="Unassembled WGS sequence"/>
</dbReference>
<feature type="transmembrane region" description="Helical" evidence="2">
    <location>
        <begin position="42"/>
        <end position="65"/>
    </location>
</feature>
<evidence type="ECO:0000256" key="1">
    <source>
        <dbReference type="SAM" id="MobiDB-lite"/>
    </source>
</evidence>